<sequence length="797" mass="84865">MIRRLIQLWVSVLLLAGMAGAAHADSSPFDLAGPHIRIAVTHDGVTLPIEFVPNLAEGDRLSVTLDVPGGDHTRYRLIGAFLRGTTDRPPREWFHDIRTWKKKDSTLSLTVPAGAKQALLFLMPEKGGDVGAVVDTVRKRPGTFVRAAQELNQAALDRARLDAFLTQLRAVEKDNPEKVAAASQALTRSLSIKLKTDCLKQPADLQAACLTKNSETMLLADSHSSALASTLVGAPTDLAFQLSATPQGNFGYYSPYIGVVRDIFRIFGAFQSTQLQYIPALLRLNAGHGGLLLNAPMSFGKPISVMVAALPAIEAPQPPPLHTPDPNQVMCLAPGHVLPMEGAPLVYASHYARNMVLTLKKSDGSRVTVPVSADAQRGGFVLNGAVPASGLGDVVEGSLHGQWGFTPFDGPRLLFSNPGAGKWKAKDDASLVIGRDNMLTLAGGPAGCVTSIDMRQGDDAPQPVKWSAQRPDQVSLNLPLQKASVAPVTLEIHQSGETQPVAITVPTLKQEAHIDAVVIHAGDDHAVLKGTRLDQVSGLSVGPITFQPGTLTREGEQDRLTLNTSDPDAVKALKPGQKLKAVVTETGRRRSRLSFTVAAARPEISLADMSVQPPVSSGAMPITLSPQTAIPQNAAMTFSFRLDDSNGLSGNETVEVATADGRRDVMLSPGKGYDLQDAHTGIVSLTPAQALGPLVRGPIRFRLVSAGGRSDWVPLATIVRLPDIRSVTCPQDAQACVLKGRKLYLIDKIAAQKTAGHAVTVPDGYTAARIGVPRPKSGRLYLTLRDDPEVQASVQIR</sequence>
<dbReference type="Proteomes" id="UP000554342">
    <property type="component" value="Unassembled WGS sequence"/>
</dbReference>
<keyword evidence="1" id="KW-0732">Signal</keyword>
<name>A0A840YUU4_9SPHN</name>
<gene>
    <name evidence="2" type="ORF">FHR23_000358</name>
</gene>
<comment type="caution">
    <text evidence="2">The sequence shown here is derived from an EMBL/GenBank/DDBJ whole genome shotgun (WGS) entry which is preliminary data.</text>
</comment>
<dbReference type="AlphaFoldDB" id="A0A840YUU4"/>
<dbReference type="RefSeq" id="WP_246359649.1">
    <property type="nucleotide sequence ID" value="NZ_BAABIF010000004.1"/>
</dbReference>
<keyword evidence="3" id="KW-1185">Reference proteome</keyword>
<evidence type="ECO:0000313" key="3">
    <source>
        <dbReference type="Proteomes" id="UP000554342"/>
    </source>
</evidence>
<organism evidence="2 3">
    <name type="scientific">Stakelama sediminis</name>
    <dbReference type="NCBI Taxonomy" id="463200"/>
    <lineage>
        <taxon>Bacteria</taxon>
        <taxon>Pseudomonadati</taxon>
        <taxon>Pseudomonadota</taxon>
        <taxon>Alphaproteobacteria</taxon>
        <taxon>Sphingomonadales</taxon>
        <taxon>Sphingomonadaceae</taxon>
        <taxon>Stakelama</taxon>
    </lineage>
</organism>
<proteinExistence type="predicted"/>
<dbReference type="EMBL" id="JACIJI010000001">
    <property type="protein sequence ID" value="MBB5717451.1"/>
    <property type="molecule type" value="Genomic_DNA"/>
</dbReference>
<evidence type="ECO:0000256" key="1">
    <source>
        <dbReference type="SAM" id="SignalP"/>
    </source>
</evidence>
<feature type="chain" id="PRO_5032679072" evidence="1">
    <location>
        <begin position="25"/>
        <end position="797"/>
    </location>
</feature>
<accession>A0A840YUU4</accession>
<reference evidence="2 3" key="1">
    <citation type="submission" date="2020-08" db="EMBL/GenBank/DDBJ databases">
        <title>Genomic Encyclopedia of Type Strains, Phase IV (KMG-IV): sequencing the most valuable type-strain genomes for metagenomic binning, comparative biology and taxonomic classification.</title>
        <authorList>
            <person name="Goeker M."/>
        </authorList>
    </citation>
    <scope>NUCLEOTIDE SEQUENCE [LARGE SCALE GENOMIC DNA]</scope>
    <source>
        <strain evidence="2 3">DSM 27203</strain>
    </source>
</reference>
<feature type="signal peptide" evidence="1">
    <location>
        <begin position="1"/>
        <end position="24"/>
    </location>
</feature>
<evidence type="ECO:0000313" key="2">
    <source>
        <dbReference type="EMBL" id="MBB5717451.1"/>
    </source>
</evidence>
<protein>
    <submittedName>
        <fullName evidence="2">Uncharacterized protein</fullName>
    </submittedName>
</protein>